<organism evidence="7 8">
    <name type="scientific">Thermodesulfobium acidiphilum</name>
    <dbReference type="NCBI Taxonomy" id="1794699"/>
    <lineage>
        <taxon>Bacteria</taxon>
        <taxon>Pseudomonadati</taxon>
        <taxon>Thermodesulfobiota</taxon>
        <taxon>Thermodesulfobiia</taxon>
        <taxon>Thermodesulfobiales</taxon>
        <taxon>Thermodesulfobiaceae</taxon>
        <taxon>Thermodesulfobium</taxon>
    </lineage>
</organism>
<dbReference type="InterPro" id="IPR012677">
    <property type="entry name" value="Nucleotide-bd_a/b_plait_sf"/>
</dbReference>
<dbReference type="FunFam" id="3.30.70.330:FF:000001">
    <property type="entry name" value="50S ribosomal protein L23"/>
    <property type="match status" value="1"/>
</dbReference>
<evidence type="ECO:0000313" key="8">
    <source>
        <dbReference type="Proteomes" id="UP000244792"/>
    </source>
</evidence>
<evidence type="ECO:0000256" key="4">
    <source>
        <dbReference type="ARBA" id="ARBA00022980"/>
    </source>
</evidence>
<dbReference type="RefSeq" id="WP_013755874.1">
    <property type="nucleotide sequence ID" value="NZ_CP020921.1"/>
</dbReference>
<evidence type="ECO:0000256" key="1">
    <source>
        <dbReference type="ARBA" id="ARBA00006700"/>
    </source>
</evidence>
<dbReference type="NCBIfam" id="NF004359">
    <property type="entry name" value="PRK05738.1-3"/>
    <property type="match status" value="1"/>
</dbReference>
<dbReference type="PANTHER" id="PTHR11620">
    <property type="entry name" value="60S RIBOSOMAL PROTEIN L23A"/>
    <property type="match status" value="1"/>
</dbReference>
<dbReference type="KEGG" id="taci:TDSAC_0483"/>
<keyword evidence="4 6" id="KW-0689">Ribosomal protein</keyword>
<dbReference type="SUPFAM" id="SSF54189">
    <property type="entry name" value="Ribosomal proteins S24e, L23 and L15e"/>
    <property type="match status" value="1"/>
</dbReference>
<keyword evidence="8" id="KW-1185">Reference proteome</keyword>
<dbReference type="AlphaFoldDB" id="A0A2R4VZK3"/>
<evidence type="ECO:0000313" key="7">
    <source>
        <dbReference type="EMBL" id="AWB09858.1"/>
    </source>
</evidence>
<dbReference type="GO" id="GO:1990904">
    <property type="term" value="C:ribonucleoprotein complex"/>
    <property type="evidence" value="ECO:0007669"/>
    <property type="project" value="UniProtKB-KW"/>
</dbReference>
<name>A0A2R4VZK3_THEAF</name>
<protein>
    <recommendedName>
        <fullName evidence="6">Large ribosomal subunit protein uL23</fullName>
    </recommendedName>
</protein>
<comment type="function">
    <text evidence="6">One of the early assembly proteins it binds 23S rRNA. One of the proteins that surrounds the polypeptide exit tunnel on the outside of the ribosome. Forms the main docking site for trigger factor binding to the ribosome.</text>
</comment>
<evidence type="ECO:0000256" key="3">
    <source>
        <dbReference type="ARBA" id="ARBA00022884"/>
    </source>
</evidence>
<proteinExistence type="inferred from homology"/>
<gene>
    <name evidence="6" type="primary">rplW</name>
    <name evidence="7" type="ORF">TDSAC_0483</name>
</gene>
<dbReference type="GO" id="GO:0006412">
    <property type="term" value="P:translation"/>
    <property type="evidence" value="ECO:0007669"/>
    <property type="project" value="UniProtKB-UniRule"/>
</dbReference>
<dbReference type="NCBIfam" id="NF004363">
    <property type="entry name" value="PRK05738.2-4"/>
    <property type="match status" value="1"/>
</dbReference>
<evidence type="ECO:0000256" key="2">
    <source>
        <dbReference type="ARBA" id="ARBA00022730"/>
    </source>
</evidence>
<dbReference type="Proteomes" id="UP000244792">
    <property type="component" value="Chromosome"/>
</dbReference>
<dbReference type="EMBL" id="CP020921">
    <property type="protein sequence ID" value="AWB09858.1"/>
    <property type="molecule type" value="Genomic_DNA"/>
</dbReference>
<comment type="subunit">
    <text evidence="6">Part of the 50S ribosomal subunit. Contacts protein L29, and trigger factor when it is bound to the ribosome.</text>
</comment>
<keyword evidence="5 6" id="KW-0687">Ribonucleoprotein</keyword>
<dbReference type="OrthoDB" id="9793353at2"/>
<sequence>MFDPYRYVIKPVVTEKSTDLAGKYNQYTFIVSKDANKTSIKMSIEEIFKVKVKDLKIINVKGKPKRMGRNVGLTSSFKKAIITLMPGNKIEIFEGVQ</sequence>
<reference evidence="7 8" key="1">
    <citation type="submission" date="2017-04" db="EMBL/GenBank/DDBJ databases">
        <title>Genomic insights into metabolism of Thermodesulfobium acidiphilum.</title>
        <authorList>
            <person name="Toshchakov S.V."/>
            <person name="Frolov E.N."/>
            <person name="Kublanov I.V."/>
            <person name="Samarov N.I."/>
            <person name="Novikov A."/>
            <person name="Lebedinsky A.V."/>
            <person name="Bonch-Osmolovskaya E.A."/>
            <person name="Chernyh N.A."/>
        </authorList>
    </citation>
    <scope>NUCLEOTIDE SEQUENCE [LARGE SCALE GENOMIC DNA]</scope>
    <source>
        <strain evidence="7 8">3127-1</strain>
    </source>
</reference>
<keyword evidence="3 6" id="KW-0694">RNA-binding</keyword>
<dbReference type="Gene3D" id="3.30.70.330">
    <property type="match status" value="1"/>
</dbReference>
<dbReference type="GO" id="GO:0005840">
    <property type="term" value="C:ribosome"/>
    <property type="evidence" value="ECO:0007669"/>
    <property type="project" value="UniProtKB-KW"/>
</dbReference>
<evidence type="ECO:0000256" key="6">
    <source>
        <dbReference type="HAMAP-Rule" id="MF_01369"/>
    </source>
</evidence>
<keyword evidence="2 6" id="KW-0699">rRNA-binding</keyword>
<dbReference type="Pfam" id="PF00276">
    <property type="entry name" value="Ribosomal_L23"/>
    <property type="match status" value="1"/>
</dbReference>
<accession>A0A2R4VZK3</accession>
<dbReference type="InterPro" id="IPR013025">
    <property type="entry name" value="Ribosomal_uL23-like"/>
</dbReference>
<dbReference type="GO" id="GO:0019843">
    <property type="term" value="F:rRNA binding"/>
    <property type="evidence" value="ECO:0007669"/>
    <property type="project" value="UniProtKB-UniRule"/>
</dbReference>
<comment type="similarity">
    <text evidence="1 6">Belongs to the universal ribosomal protein uL23 family.</text>
</comment>
<dbReference type="HAMAP" id="MF_01369_B">
    <property type="entry name" value="Ribosomal_uL23_B"/>
    <property type="match status" value="1"/>
</dbReference>
<dbReference type="GO" id="GO:0003735">
    <property type="term" value="F:structural constituent of ribosome"/>
    <property type="evidence" value="ECO:0007669"/>
    <property type="project" value="InterPro"/>
</dbReference>
<dbReference type="InterPro" id="IPR012678">
    <property type="entry name" value="Ribosomal_uL23/eL15/eS24_sf"/>
</dbReference>
<evidence type="ECO:0000256" key="5">
    <source>
        <dbReference type="ARBA" id="ARBA00023274"/>
    </source>
</evidence>